<sequence length="124" mass="13582">MSELEPLTPARIRRVLGVHELDFVAAEDGASLEGIHFSCDAFGVLTVAGHTPTALSGEEARRAVRAWHAEHFWPTCSVELTLDEGVTLHASVSVDYETGVADRQLDAMMSMALAKIREFFREVA</sequence>
<name>A0A5C4U2W2_9CORY</name>
<dbReference type="AlphaFoldDB" id="A0A5C4U2W2"/>
<reference evidence="1 2" key="1">
    <citation type="submission" date="2019-06" db="EMBL/GenBank/DDBJ databases">
        <authorList>
            <person name="Li J."/>
        </authorList>
    </citation>
    <scope>NUCLEOTIDE SEQUENCE [LARGE SCALE GENOMIC DNA]</scope>
    <source>
        <strain evidence="1 2">LMG 28165</strain>
    </source>
</reference>
<evidence type="ECO:0000313" key="1">
    <source>
        <dbReference type="EMBL" id="TNL95740.1"/>
    </source>
</evidence>
<dbReference type="InterPro" id="IPR019660">
    <property type="entry name" value="Put_sensory_transdc_reg_YbjN"/>
</dbReference>
<protein>
    <submittedName>
        <fullName evidence="1">YbjN domain-containing protein</fullName>
    </submittedName>
</protein>
<comment type="caution">
    <text evidence="1">The sequence shown here is derived from an EMBL/GenBank/DDBJ whole genome shotgun (WGS) entry which is preliminary data.</text>
</comment>
<organism evidence="1 2">
    <name type="scientific">Corynebacterium tapiri</name>
    <dbReference type="NCBI Taxonomy" id="1448266"/>
    <lineage>
        <taxon>Bacteria</taxon>
        <taxon>Bacillati</taxon>
        <taxon>Actinomycetota</taxon>
        <taxon>Actinomycetes</taxon>
        <taxon>Mycobacteriales</taxon>
        <taxon>Corynebacteriaceae</taxon>
        <taxon>Corynebacterium</taxon>
    </lineage>
</organism>
<evidence type="ECO:0000313" key="2">
    <source>
        <dbReference type="Proteomes" id="UP000312032"/>
    </source>
</evidence>
<gene>
    <name evidence="1" type="ORF">FHE74_09105</name>
</gene>
<dbReference type="RefSeq" id="WP_139466201.1">
    <property type="nucleotide sequence ID" value="NZ_VDHJ01000012.1"/>
</dbReference>
<dbReference type="OrthoDB" id="3256964at2"/>
<accession>A0A5C4U2W2</accession>
<dbReference type="Pfam" id="PF10722">
    <property type="entry name" value="YbjN"/>
    <property type="match status" value="1"/>
</dbReference>
<dbReference type="EMBL" id="VDHJ01000012">
    <property type="protein sequence ID" value="TNL95740.1"/>
    <property type="molecule type" value="Genomic_DNA"/>
</dbReference>
<keyword evidence="2" id="KW-1185">Reference proteome</keyword>
<proteinExistence type="predicted"/>
<dbReference type="Proteomes" id="UP000312032">
    <property type="component" value="Unassembled WGS sequence"/>
</dbReference>